<gene>
    <name evidence="2" type="ORF">KUTeg_003076</name>
</gene>
<feature type="region of interest" description="Disordered" evidence="1">
    <location>
        <begin position="1"/>
        <end position="38"/>
    </location>
</feature>
<feature type="region of interest" description="Disordered" evidence="1">
    <location>
        <begin position="94"/>
        <end position="325"/>
    </location>
</feature>
<dbReference type="Proteomes" id="UP001217089">
    <property type="component" value="Unassembled WGS sequence"/>
</dbReference>
<proteinExistence type="predicted"/>
<feature type="compositionally biased region" description="Low complexity" evidence="1">
    <location>
        <begin position="242"/>
        <end position="255"/>
    </location>
</feature>
<feature type="compositionally biased region" description="Basic and acidic residues" evidence="1">
    <location>
        <begin position="155"/>
        <end position="171"/>
    </location>
</feature>
<organism evidence="2 3">
    <name type="scientific">Tegillarca granosa</name>
    <name type="common">Malaysian cockle</name>
    <name type="synonym">Anadara granosa</name>
    <dbReference type="NCBI Taxonomy" id="220873"/>
    <lineage>
        <taxon>Eukaryota</taxon>
        <taxon>Metazoa</taxon>
        <taxon>Spiralia</taxon>
        <taxon>Lophotrochozoa</taxon>
        <taxon>Mollusca</taxon>
        <taxon>Bivalvia</taxon>
        <taxon>Autobranchia</taxon>
        <taxon>Pteriomorphia</taxon>
        <taxon>Arcoida</taxon>
        <taxon>Arcoidea</taxon>
        <taxon>Arcidae</taxon>
        <taxon>Tegillarca</taxon>
    </lineage>
</organism>
<protein>
    <submittedName>
        <fullName evidence="2">Uncharacterized protein</fullName>
    </submittedName>
</protein>
<accession>A0ABQ9FQI5</accession>
<comment type="caution">
    <text evidence="2">The sequence shown here is derived from an EMBL/GenBank/DDBJ whole genome shotgun (WGS) entry which is preliminary data.</text>
</comment>
<name>A0ABQ9FQI5_TEGGR</name>
<keyword evidence="3" id="KW-1185">Reference proteome</keyword>
<feature type="compositionally biased region" description="Basic and acidic residues" evidence="1">
    <location>
        <begin position="121"/>
        <end position="137"/>
    </location>
</feature>
<reference evidence="2 3" key="1">
    <citation type="submission" date="2022-12" db="EMBL/GenBank/DDBJ databases">
        <title>Chromosome-level genome of Tegillarca granosa.</title>
        <authorList>
            <person name="Kim J."/>
        </authorList>
    </citation>
    <scope>NUCLEOTIDE SEQUENCE [LARGE SCALE GENOMIC DNA]</scope>
    <source>
        <strain evidence="2">Teg-2019</strain>
        <tissue evidence="2">Adductor muscle</tissue>
    </source>
</reference>
<evidence type="ECO:0000313" key="3">
    <source>
        <dbReference type="Proteomes" id="UP001217089"/>
    </source>
</evidence>
<feature type="compositionally biased region" description="Polar residues" evidence="1">
    <location>
        <begin position="144"/>
        <end position="154"/>
    </location>
</feature>
<feature type="compositionally biased region" description="Polar residues" evidence="1">
    <location>
        <begin position="94"/>
        <end position="120"/>
    </location>
</feature>
<dbReference type="EMBL" id="JARBDR010000214">
    <property type="protein sequence ID" value="KAJ8317985.1"/>
    <property type="molecule type" value="Genomic_DNA"/>
</dbReference>
<feature type="compositionally biased region" description="Basic and acidic residues" evidence="1">
    <location>
        <begin position="1"/>
        <end position="20"/>
    </location>
</feature>
<sequence length="325" mass="37123">MELGFERRRDRFYRRQEEKRRQKISPQVSNIPIPPPPHYIKLPSVDAELGNSFSKQKPFERCYKNSETQTDEPDYDVPINPHVNMNLYHNPLDNNNILLRNSPTSDKNSRSRLSGTSAGKRNSDAKPPRGSEHEGRPPNKPRINMSSRGDNNNQHPDKRPRISSGRDEKGAPRRSLPQEPNNKRNSIPKIRHNSDMDVNSEDENVEPLTPLYISEGDSKDDIRGRKDKKVSNNSPPLIMKDSSSSYSSDGSVTSSLENLRHLNNFPDGGMSWNERGSPEPVEFNDNHNKGFGGRYLNKDNLQYPKPLQNNDRKKRHVSDSKSIPV</sequence>
<evidence type="ECO:0000313" key="2">
    <source>
        <dbReference type="EMBL" id="KAJ8317985.1"/>
    </source>
</evidence>
<evidence type="ECO:0000256" key="1">
    <source>
        <dbReference type="SAM" id="MobiDB-lite"/>
    </source>
</evidence>